<feature type="transmembrane region" description="Helical" evidence="5">
    <location>
        <begin position="179"/>
        <end position="197"/>
    </location>
</feature>
<dbReference type="AlphaFoldDB" id="A0A6J6CLU4"/>
<organism evidence="7">
    <name type="scientific">freshwater metagenome</name>
    <dbReference type="NCBI Taxonomy" id="449393"/>
    <lineage>
        <taxon>unclassified sequences</taxon>
        <taxon>metagenomes</taxon>
        <taxon>ecological metagenomes</taxon>
    </lineage>
</organism>
<feature type="transmembrane region" description="Helical" evidence="5">
    <location>
        <begin position="102"/>
        <end position="125"/>
    </location>
</feature>
<evidence type="ECO:0000256" key="2">
    <source>
        <dbReference type="ARBA" id="ARBA00022692"/>
    </source>
</evidence>
<dbReference type="GO" id="GO:0004129">
    <property type="term" value="F:cytochrome-c oxidase activity"/>
    <property type="evidence" value="ECO:0007669"/>
    <property type="project" value="InterPro"/>
</dbReference>
<keyword evidence="3 5" id="KW-1133">Transmembrane helix</keyword>
<gene>
    <name evidence="7" type="ORF">UFOPK1421_01363</name>
</gene>
<accession>A0A6J6CLU4</accession>
<evidence type="ECO:0000259" key="6">
    <source>
        <dbReference type="PROSITE" id="PS50253"/>
    </source>
</evidence>
<proteinExistence type="predicted"/>
<reference evidence="7" key="1">
    <citation type="submission" date="2020-05" db="EMBL/GenBank/DDBJ databases">
        <authorList>
            <person name="Chiriac C."/>
            <person name="Salcher M."/>
            <person name="Ghai R."/>
            <person name="Kavagutti S V."/>
        </authorList>
    </citation>
    <scope>NUCLEOTIDE SEQUENCE</scope>
</reference>
<protein>
    <submittedName>
        <fullName evidence="7">Unannotated protein</fullName>
    </submittedName>
</protein>
<name>A0A6J6CLU4_9ZZZZ</name>
<feature type="transmembrane region" description="Helical" evidence="5">
    <location>
        <begin position="16"/>
        <end position="39"/>
    </location>
</feature>
<keyword evidence="4 5" id="KW-0472">Membrane</keyword>
<dbReference type="GO" id="GO:0022904">
    <property type="term" value="P:respiratory electron transport chain"/>
    <property type="evidence" value="ECO:0007669"/>
    <property type="project" value="InterPro"/>
</dbReference>
<sequence>MLALPAAPQPAPRRQVFVGTAVAGAAGMMLIGGMMATWLKFRADAPVRESMKRGLIKDWMPEKVIVPEIATNLMLIGFFVVCVMAQWAVYSAKRNDRPHTGLALSVSALMTLAILNAQIFIWTQMGVAARDGAFHSMFYAATGAMTALLLSGLVYTAVAAFRYLGGRSKDVELLSAHALYWYFLTAAFCAVWFIVYVQK</sequence>
<dbReference type="InterPro" id="IPR013833">
    <property type="entry name" value="Cyt_c_oxidase_su3_a-hlx"/>
</dbReference>
<dbReference type="Gene3D" id="1.20.120.80">
    <property type="entry name" value="Cytochrome c oxidase, subunit III, four-helix bundle"/>
    <property type="match status" value="1"/>
</dbReference>
<feature type="transmembrane region" description="Helical" evidence="5">
    <location>
        <begin position="137"/>
        <end position="158"/>
    </location>
</feature>
<dbReference type="InterPro" id="IPR000298">
    <property type="entry name" value="Cyt_c_oxidase-like_su3"/>
</dbReference>
<dbReference type="InterPro" id="IPR035973">
    <property type="entry name" value="Cyt_c_oxidase_su3-like_sf"/>
</dbReference>
<evidence type="ECO:0000256" key="1">
    <source>
        <dbReference type="ARBA" id="ARBA00004141"/>
    </source>
</evidence>
<dbReference type="SUPFAM" id="SSF81452">
    <property type="entry name" value="Cytochrome c oxidase subunit III-like"/>
    <property type="match status" value="1"/>
</dbReference>
<evidence type="ECO:0000256" key="3">
    <source>
        <dbReference type="ARBA" id="ARBA00022989"/>
    </source>
</evidence>
<keyword evidence="2 5" id="KW-0812">Transmembrane</keyword>
<feature type="domain" description="Heme-copper oxidase subunit III family profile" evidence="6">
    <location>
        <begin position="59"/>
        <end position="199"/>
    </location>
</feature>
<feature type="transmembrane region" description="Helical" evidence="5">
    <location>
        <begin position="69"/>
        <end position="90"/>
    </location>
</feature>
<dbReference type="PROSITE" id="PS50253">
    <property type="entry name" value="COX3"/>
    <property type="match status" value="1"/>
</dbReference>
<evidence type="ECO:0000256" key="5">
    <source>
        <dbReference type="SAM" id="Phobius"/>
    </source>
</evidence>
<dbReference type="GO" id="GO:0016020">
    <property type="term" value="C:membrane"/>
    <property type="evidence" value="ECO:0007669"/>
    <property type="project" value="UniProtKB-SubCell"/>
</dbReference>
<comment type="subcellular location">
    <subcellularLocation>
        <location evidence="1">Membrane</location>
        <topology evidence="1">Multi-pass membrane protein</topology>
    </subcellularLocation>
</comment>
<evidence type="ECO:0000313" key="7">
    <source>
        <dbReference type="EMBL" id="CAB4552316.1"/>
    </source>
</evidence>
<dbReference type="EMBL" id="CAEZSL010000185">
    <property type="protein sequence ID" value="CAB4552316.1"/>
    <property type="molecule type" value="Genomic_DNA"/>
</dbReference>
<evidence type="ECO:0000256" key="4">
    <source>
        <dbReference type="ARBA" id="ARBA00023136"/>
    </source>
</evidence>